<dbReference type="InterPro" id="IPR045441">
    <property type="entry name" value="DUF6506"/>
</dbReference>
<dbReference type="Pfam" id="PF20116">
    <property type="entry name" value="DUF6506"/>
    <property type="match status" value="1"/>
</dbReference>
<dbReference type="EMBL" id="CP136336">
    <property type="protein sequence ID" value="WOB08391.1"/>
    <property type="molecule type" value="Genomic_DNA"/>
</dbReference>
<evidence type="ECO:0000313" key="2">
    <source>
        <dbReference type="Proteomes" id="UP001303946"/>
    </source>
</evidence>
<evidence type="ECO:0000313" key="1">
    <source>
        <dbReference type="EMBL" id="WOB08391.1"/>
    </source>
</evidence>
<name>A0ABZ0CV42_9BURK</name>
<sequence length="100" mass="10587">MALSKFGFIVTGAQLDPTRHRQVMQSPAFEMLSVGVSSPSQALAVAQAMVADGVQLIELCGGFGPKWTAQVLEAVGHRVPVGSVSYGPESLDAMHMLFKN</sequence>
<dbReference type="RefSeq" id="WP_316701130.1">
    <property type="nucleotide sequence ID" value="NZ_CP136336.1"/>
</dbReference>
<gene>
    <name evidence="1" type="ORF">RXV79_26260</name>
</gene>
<accession>A0ABZ0CV42</accession>
<reference evidence="1 2" key="1">
    <citation type="submission" date="2023-10" db="EMBL/GenBank/DDBJ databases">
        <title>Bacteria for the degradation of biodegradable plastic PBAT(Polybutylene adipate terephthalate).</title>
        <authorList>
            <person name="Weon H.-Y."/>
            <person name="Yeon J."/>
        </authorList>
    </citation>
    <scope>NUCLEOTIDE SEQUENCE [LARGE SCALE GENOMIC DNA]</scope>
    <source>
        <strain evidence="1 2">SBD 7-3</strain>
    </source>
</reference>
<protein>
    <submittedName>
        <fullName evidence="1">DUF6506 family protein</fullName>
    </submittedName>
</protein>
<proteinExistence type="predicted"/>
<keyword evidence="2" id="KW-1185">Reference proteome</keyword>
<dbReference type="Proteomes" id="UP001303946">
    <property type="component" value="Chromosome"/>
</dbReference>
<organism evidence="1 2">
    <name type="scientific">Piscinibacter gummiphilus</name>
    <dbReference type="NCBI Taxonomy" id="946333"/>
    <lineage>
        <taxon>Bacteria</taxon>
        <taxon>Pseudomonadati</taxon>
        <taxon>Pseudomonadota</taxon>
        <taxon>Betaproteobacteria</taxon>
        <taxon>Burkholderiales</taxon>
        <taxon>Sphaerotilaceae</taxon>
        <taxon>Piscinibacter</taxon>
    </lineage>
</organism>